<accession>D1AQF9</accession>
<name>D1AQF9_SEBTE</name>
<reference evidence="4" key="1">
    <citation type="submission" date="2009-09" db="EMBL/GenBank/DDBJ databases">
        <title>The complete chromosome of Sebaldella termitidis ATCC 33386.</title>
        <authorList>
            <consortium name="US DOE Joint Genome Institute (JGI-PGF)"/>
            <person name="Lucas S."/>
            <person name="Copeland A."/>
            <person name="Lapidus A."/>
            <person name="Glavina del Rio T."/>
            <person name="Dalin E."/>
            <person name="Tice H."/>
            <person name="Bruce D."/>
            <person name="Goodwin L."/>
            <person name="Pitluck S."/>
            <person name="Kyrpides N."/>
            <person name="Mavromatis K."/>
            <person name="Ivanova N."/>
            <person name="Mikhailova N."/>
            <person name="Sims D."/>
            <person name="Meincke L."/>
            <person name="Brettin T."/>
            <person name="Detter J.C."/>
            <person name="Han C."/>
            <person name="Larimer F."/>
            <person name="Land M."/>
            <person name="Hauser L."/>
            <person name="Markowitz V."/>
            <person name="Cheng J.F."/>
            <person name="Hugenholtz P."/>
            <person name="Woyke T."/>
            <person name="Wu D."/>
            <person name="Eisen J.A."/>
        </authorList>
    </citation>
    <scope>NUCLEOTIDE SEQUENCE [LARGE SCALE GENOMIC DNA]</scope>
    <source>
        <strain evidence="4">ATCC 33386 / NCTC 11300</strain>
    </source>
</reference>
<keyword evidence="3" id="KW-0449">Lipoprotein</keyword>
<protein>
    <submittedName>
        <fullName evidence="3">5'-nucleotidase, lipoprotein e(P4) family</fullName>
    </submittedName>
</protein>
<dbReference type="AlphaFoldDB" id="D1AQF9"/>
<dbReference type="InterPro" id="IPR036412">
    <property type="entry name" value="HAD-like_sf"/>
</dbReference>
<dbReference type="NCBIfam" id="TIGR01533">
    <property type="entry name" value="lipo_e_P4"/>
    <property type="match status" value="1"/>
</dbReference>
<dbReference type="HOGENOM" id="CLU_052352_1_0_0"/>
<dbReference type="Pfam" id="PF03767">
    <property type="entry name" value="Acid_phosphat_B"/>
    <property type="match status" value="1"/>
</dbReference>
<evidence type="ECO:0000256" key="2">
    <source>
        <dbReference type="SAM" id="SignalP"/>
    </source>
</evidence>
<dbReference type="eggNOG" id="COG2503">
    <property type="taxonomic scope" value="Bacteria"/>
</dbReference>
<dbReference type="InterPro" id="IPR023214">
    <property type="entry name" value="HAD_sf"/>
</dbReference>
<dbReference type="SFLD" id="SFLDS00003">
    <property type="entry name" value="Haloacid_Dehalogenase"/>
    <property type="match status" value="1"/>
</dbReference>
<keyword evidence="4" id="KW-1185">Reference proteome</keyword>
<organism evidence="3 4">
    <name type="scientific">Sebaldella termitidis (strain ATCC 33386 / NCTC 11300)</name>
    <dbReference type="NCBI Taxonomy" id="526218"/>
    <lineage>
        <taxon>Bacteria</taxon>
        <taxon>Fusobacteriati</taxon>
        <taxon>Fusobacteriota</taxon>
        <taxon>Fusobacteriia</taxon>
        <taxon>Fusobacteriales</taxon>
        <taxon>Leptotrichiaceae</taxon>
        <taxon>Sebaldella</taxon>
    </lineage>
</organism>
<evidence type="ECO:0000313" key="4">
    <source>
        <dbReference type="Proteomes" id="UP000000845"/>
    </source>
</evidence>
<dbReference type="SFLD" id="SFLDG01125">
    <property type="entry name" value="C1.1:_Acid_Phosphatase_Like"/>
    <property type="match status" value="1"/>
</dbReference>
<dbReference type="SUPFAM" id="SSF56784">
    <property type="entry name" value="HAD-like"/>
    <property type="match status" value="1"/>
</dbReference>
<dbReference type="PANTHER" id="PTHR31284:SF10">
    <property type="entry name" value="ACID PHOSPHATASE-LIKE PROTEIN"/>
    <property type="match status" value="1"/>
</dbReference>
<gene>
    <name evidence="3" type="ordered locus">Sterm_3380</name>
</gene>
<sequence length="271" mass="31415">MKSFRKLLCIYIIVIFTGIIHAGSADTDTVQMTYESLQSQQTVLGTVWMQTSAEYRASVYQVFNFAKSRFIEEKSKNYEKKLAVIVDIDETVLDNIYTQAEYIKEGKNFSPKAWDEWRKAEKAAAMPGAVDFVNFIYENGGEVFYITNRKEAERKNTLDNLLKEKFKADNKHLIMKTGESSKESRRNQIEKDYHVAAYLGDDINDFIDAGATAEERRRKVDELSKEFGKKYFIIPNPVYGSFEAAINSDYYKTDYRGRTQMRESSLKGWKE</sequence>
<proteinExistence type="predicted"/>
<dbReference type="KEGG" id="str:Sterm_3380"/>
<feature type="signal peptide" evidence="2">
    <location>
        <begin position="1"/>
        <end position="22"/>
    </location>
</feature>
<dbReference type="EMBL" id="CP001739">
    <property type="protein sequence ID" value="ACZ10219.1"/>
    <property type="molecule type" value="Genomic_DNA"/>
</dbReference>
<dbReference type="PIRSF" id="PIRSF019271">
    <property type="entry name" value="Acid_Ptase_C"/>
    <property type="match status" value="1"/>
</dbReference>
<reference evidence="3 4" key="2">
    <citation type="journal article" date="2010" name="Stand. Genomic Sci.">
        <title>Complete genome sequence of Sebaldella termitidis type strain (NCTC 11300).</title>
        <authorList>
            <person name="Harmon-Smith M."/>
            <person name="Celia L."/>
            <person name="Chertkov O."/>
            <person name="Lapidus A."/>
            <person name="Copeland A."/>
            <person name="Glavina Del Rio T."/>
            <person name="Nolan M."/>
            <person name="Lucas S."/>
            <person name="Tice H."/>
            <person name="Cheng J.F."/>
            <person name="Han C."/>
            <person name="Detter J.C."/>
            <person name="Bruce D."/>
            <person name="Goodwin L."/>
            <person name="Pitluck S."/>
            <person name="Pati A."/>
            <person name="Liolios K."/>
            <person name="Ivanova N."/>
            <person name="Mavromatis K."/>
            <person name="Mikhailova N."/>
            <person name="Chen A."/>
            <person name="Palaniappan K."/>
            <person name="Land M."/>
            <person name="Hauser L."/>
            <person name="Chang Y.J."/>
            <person name="Jeffries C.D."/>
            <person name="Brettin T."/>
            <person name="Goker M."/>
            <person name="Beck B."/>
            <person name="Bristow J."/>
            <person name="Eisen J.A."/>
            <person name="Markowitz V."/>
            <person name="Hugenholtz P."/>
            <person name="Kyrpides N.C."/>
            <person name="Klenk H.P."/>
            <person name="Chen F."/>
        </authorList>
    </citation>
    <scope>NUCLEOTIDE SEQUENCE [LARGE SCALE GENOMIC DNA]</scope>
    <source>
        <strain evidence="4">ATCC 33386 / NCTC 11300</strain>
    </source>
</reference>
<feature type="chain" id="PRO_5003020053" evidence="2">
    <location>
        <begin position="23"/>
        <end position="271"/>
    </location>
</feature>
<dbReference type="InterPro" id="IPR006423">
    <property type="entry name" value="Lipo_e_P4"/>
</dbReference>
<evidence type="ECO:0000256" key="1">
    <source>
        <dbReference type="ARBA" id="ARBA00022729"/>
    </source>
</evidence>
<dbReference type="RefSeq" id="WP_012862801.1">
    <property type="nucleotide sequence ID" value="NC_013517.1"/>
</dbReference>
<keyword evidence="1 2" id="KW-0732">Signal</keyword>
<dbReference type="GO" id="GO:0009279">
    <property type="term" value="C:cell outer membrane"/>
    <property type="evidence" value="ECO:0007669"/>
    <property type="project" value="InterPro"/>
</dbReference>
<dbReference type="STRING" id="526218.Sterm_3380"/>
<dbReference type="PANTHER" id="PTHR31284">
    <property type="entry name" value="ACID PHOSPHATASE-LIKE PROTEIN"/>
    <property type="match status" value="1"/>
</dbReference>
<evidence type="ECO:0000313" key="3">
    <source>
        <dbReference type="EMBL" id="ACZ10219.1"/>
    </source>
</evidence>
<dbReference type="Gene3D" id="3.40.50.1000">
    <property type="entry name" value="HAD superfamily/HAD-like"/>
    <property type="match status" value="1"/>
</dbReference>
<dbReference type="InterPro" id="IPR005519">
    <property type="entry name" value="Acid_phosphat_B-like"/>
</dbReference>
<dbReference type="Proteomes" id="UP000000845">
    <property type="component" value="Chromosome"/>
</dbReference>